<evidence type="ECO:0000313" key="1">
    <source>
        <dbReference type="EMBL" id="GFS37691.1"/>
    </source>
</evidence>
<evidence type="ECO:0000313" key="2">
    <source>
        <dbReference type="Proteomes" id="UP000887013"/>
    </source>
</evidence>
<dbReference type="Proteomes" id="UP000887013">
    <property type="component" value="Unassembled WGS sequence"/>
</dbReference>
<comment type="caution">
    <text evidence="1">The sequence shown here is derived from an EMBL/GenBank/DDBJ whole genome shotgun (WGS) entry which is preliminary data.</text>
</comment>
<keyword evidence="2" id="KW-1185">Reference proteome</keyword>
<reference evidence="1" key="1">
    <citation type="submission" date="2020-08" db="EMBL/GenBank/DDBJ databases">
        <title>Multicomponent nature underlies the extraordinary mechanical properties of spider dragline silk.</title>
        <authorList>
            <person name="Kono N."/>
            <person name="Nakamura H."/>
            <person name="Mori M."/>
            <person name="Yoshida Y."/>
            <person name="Ohtoshi R."/>
            <person name="Malay A.D."/>
            <person name="Moran D.A.P."/>
            <person name="Tomita M."/>
            <person name="Numata K."/>
            <person name="Arakawa K."/>
        </authorList>
    </citation>
    <scope>NUCLEOTIDE SEQUENCE</scope>
</reference>
<proteinExistence type="predicted"/>
<name>A0A8X6MBH7_NEPPI</name>
<dbReference type="OrthoDB" id="6436450at2759"/>
<dbReference type="EMBL" id="BMAW01043121">
    <property type="protein sequence ID" value="GFS37691.1"/>
    <property type="molecule type" value="Genomic_DNA"/>
</dbReference>
<accession>A0A8X6MBH7</accession>
<dbReference type="AlphaFoldDB" id="A0A8X6MBH7"/>
<gene>
    <name evidence="1" type="primary">AVEN_22160_1</name>
    <name evidence="1" type="ORF">NPIL_24221</name>
</gene>
<organism evidence="1 2">
    <name type="scientific">Nephila pilipes</name>
    <name type="common">Giant wood spider</name>
    <name type="synonym">Nephila maculata</name>
    <dbReference type="NCBI Taxonomy" id="299642"/>
    <lineage>
        <taxon>Eukaryota</taxon>
        <taxon>Metazoa</taxon>
        <taxon>Ecdysozoa</taxon>
        <taxon>Arthropoda</taxon>
        <taxon>Chelicerata</taxon>
        <taxon>Arachnida</taxon>
        <taxon>Araneae</taxon>
        <taxon>Araneomorphae</taxon>
        <taxon>Entelegynae</taxon>
        <taxon>Araneoidea</taxon>
        <taxon>Nephilidae</taxon>
        <taxon>Nephila</taxon>
    </lineage>
</organism>
<protein>
    <submittedName>
        <fullName evidence="1">RNase H domain-containing protein</fullName>
    </submittedName>
</protein>
<sequence length="229" mass="26702">MKSSTSFSTINRKLYIYQPKLFTNSLPLLVDRYPKYSGFVLDPEITSCRYIDHLVIKSRKRLNILKYISGRDWVADSFTLRNTYLALIRPILEYGYPIYCCASKTNLQKLERVQLSPARIITGLRNNCPNNIVLFEADLRPLRDRRNSNLMKYYNKLLNYNSGNRTSAILKCWGNNQRFKKNSPYNQVISENLIFNSIEPHHLYSCIDPSVELPGVFFYPTLCSCSQDL</sequence>